<dbReference type="EMBL" id="BAABJM010000002">
    <property type="protein sequence ID" value="GAA5053143.1"/>
    <property type="molecule type" value="Genomic_DNA"/>
</dbReference>
<evidence type="ECO:0000313" key="3">
    <source>
        <dbReference type="EMBL" id="GAA5053143.1"/>
    </source>
</evidence>
<evidence type="ECO:0000256" key="1">
    <source>
        <dbReference type="ARBA" id="ARBA00023002"/>
    </source>
</evidence>
<keyword evidence="1" id="KW-0560">Oxidoreductase</keyword>
<feature type="domain" description="Aldehyde dehydrogenase" evidence="2">
    <location>
        <begin position="4"/>
        <end position="390"/>
    </location>
</feature>
<evidence type="ECO:0000313" key="4">
    <source>
        <dbReference type="Proteomes" id="UP001500603"/>
    </source>
</evidence>
<reference evidence="4" key="1">
    <citation type="journal article" date="2019" name="Int. J. Syst. Evol. Microbiol.">
        <title>The Global Catalogue of Microorganisms (GCM) 10K type strain sequencing project: providing services to taxonomists for standard genome sequencing and annotation.</title>
        <authorList>
            <consortium name="The Broad Institute Genomics Platform"/>
            <consortium name="The Broad Institute Genome Sequencing Center for Infectious Disease"/>
            <person name="Wu L."/>
            <person name="Ma J."/>
        </authorList>
    </citation>
    <scope>NUCLEOTIDE SEQUENCE [LARGE SCALE GENOMIC DNA]</scope>
    <source>
        <strain evidence="4">JCM 18298</strain>
    </source>
</reference>
<accession>A0ABP9KAB1</accession>
<keyword evidence="4" id="KW-1185">Reference proteome</keyword>
<sequence length="478" mass="49300">MTSTIEDTSTVELAQIVAAAVAATTTLAELGRAGRANMLRDMASALELDGDGIVATAVAETALTAKRLSGELVRTCYQLRLFAETLGEGSYLEATLDSAGDTPMGPRPDLRRMLVPTGPVAVFGASNFPLAFSVPGGDTASALAAGCPVVLKVHESHPKTSLRCLDALRSVAREGVVDAVFGRAAGGELVAHPAITAVGFTGSLGGGRALLEIIQRRADPIPFYGELASLNPVVVTAEAAADRAESIGVGFAASVTGSAGQLCTKPGLLFAPTGSGGDRLVAAAGEALLKVAPTDLLNHRIRESYVAGTAALRTAARVVAEVPGDTGALLLESSATDLNAQLTVECFGPVAVIVRYSGTAELDAALTCLPASLTATIHADDPEETARLTGLVQPKAGRLLYGGFPTGVAVSHAQHHGGPWPATNTLHTSVGTSAIRRFLRPVAWQDAPQYILPVELRDDFDEIPRRVDGRLVVPVASR</sequence>
<organism evidence="3 4">
    <name type="scientific">Nocardia callitridis</name>
    <dbReference type="NCBI Taxonomy" id="648753"/>
    <lineage>
        <taxon>Bacteria</taxon>
        <taxon>Bacillati</taxon>
        <taxon>Actinomycetota</taxon>
        <taxon>Actinomycetes</taxon>
        <taxon>Mycobacteriales</taxon>
        <taxon>Nocardiaceae</taxon>
        <taxon>Nocardia</taxon>
    </lineage>
</organism>
<dbReference type="SUPFAM" id="SSF53720">
    <property type="entry name" value="ALDH-like"/>
    <property type="match status" value="1"/>
</dbReference>
<dbReference type="InterPro" id="IPR050740">
    <property type="entry name" value="Aldehyde_DH_Superfamily"/>
</dbReference>
<dbReference type="Proteomes" id="UP001500603">
    <property type="component" value="Unassembled WGS sequence"/>
</dbReference>
<dbReference type="RefSeq" id="WP_345495616.1">
    <property type="nucleotide sequence ID" value="NZ_BAABJM010000002.1"/>
</dbReference>
<proteinExistence type="predicted"/>
<dbReference type="InterPro" id="IPR044151">
    <property type="entry name" value="ALDH_KGSADH"/>
</dbReference>
<name>A0ABP9KAB1_9NOCA</name>
<evidence type="ECO:0000259" key="2">
    <source>
        <dbReference type="Pfam" id="PF00171"/>
    </source>
</evidence>
<gene>
    <name evidence="3" type="ORF">GCM10023318_26670</name>
</gene>
<dbReference type="InterPro" id="IPR016161">
    <property type="entry name" value="Ald_DH/histidinol_DH"/>
</dbReference>
<dbReference type="CDD" id="cd07129">
    <property type="entry name" value="ALDH_KGSADH"/>
    <property type="match status" value="1"/>
</dbReference>
<dbReference type="Pfam" id="PF00171">
    <property type="entry name" value="Aldedh"/>
    <property type="match status" value="1"/>
</dbReference>
<comment type="caution">
    <text evidence="3">The sequence shown here is derived from an EMBL/GenBank/DDBJ whole genome shotgun (WGS) entry which is preliminary data.</text>
</comment>
<dbReference type="InterPro" id="IPR016162">
    <property type="entry name" value="Ald_DH_N"/>
</dbReference>
<dbReference type="InterPro" id="IPR016163">
    <property type="entry name" value="Ald_DH_C"/>
</dbReference>
<protein>
    <submittedName>
        <fullName evidence="3">Aldehyde dehydrogenase (NADP(+))</fullName>
    </submittedName>
</protein>
<dbReference type="PANTHER" id="PTHR43353">
    <property type="entry name" value="SUCCINATE-SEMIALDEHYDE DEHYDROGENASE, MITOCHONDRIAL"/>
    <property type="match status" value="1"/>
</dbReference>
<dbReference type="Gene3D" id="3.40.605.10">
    <property type="entry name" value="Aldehyde Dehydrogenase, Chain A, domain 1"/>
    <property type="match status" value="1"/>
</dbReference>
<dbReference type="PANTHER" id="PTHR43353:SF3">
    <property type="entry name" value="ALDEHYDE DEHYDROGENASE-RELATED"/>
    <property type="match status" value="1"/>
</dbReference>
<dbReference type="InterPro" id="IPR015590">
    <property type="entry name" value="Aldehyde_DH_dom"/>
</dbReference>
<dbReference type="Gene3D" id="3.40.309.10">
    <property type="entry name" value="Aldehyde Dehydrogenase, Chain A, domain 2"/>
    <property type="match status" value="1"/>
</dbReference>